<reference evidence="3" key="1">
    <citation type="submission" date="2022-06" db="EMBL/GenBank/DDBJ databases">
        <title>Genome Sequence of Candolleomyces eurysporus.</title>
        <authorList>
            <person name="Buettner E."/>
        </authorList>
    </citation>
    <scope>NUCLEOTIDE SEQUENCE</scope>
    <source>
        <strain evidence="3">VTCC 930004</strain>
    </source>
</reference>
<keyword evidence="2" id="KW-0472">Membrane</keyword>
<dbReference type="AlphaFoldDB" id="A0A9W8ME59"/>
<keyword evidence="4" id="KW-1185">Reference proteome</keyword>
<evidence type="ECO:0000256" key="1">
    <source>
        <dbReference type="SAM" id="Coils"/>
    </source>
</evidence>
<feature type="coiled-coil region" evidence="1">
    <location>
        <begin position="190"/>
        <end position="264"/>
    </location>
</feature>
<dbReference type="Proteomes" id="UP001140091">
    <property type="component" value="Unassembled WGS sequence"/>
</dbReference>
<evidence type="ECO:0000256" key="2">
    <source>
        <dbReference type="SAM" id="Phobius"/>
    </source>
</evidence>
<name>A0A9W8ME59_9AGAR</name>
<dbReference type="OrthoDB" id="3173702at2759"/>
<keyword evidence="1" id="KW-0175">Coiled coil</keyword>
<evidence type="ECO:0000313" key="3">
    <source>
        <dbReference type="EMBL" id="KAJ2925329.1"/>
    </source>
</evidence>
<keyword evidence="2" id="KW-1133">Transmembrane helix</keyword>
<protein>
    <submittedName>
        <fullName evidence="3">Uncharacterized protein</fullName>
    </submittedName>
</protein>
<dbReference type="EMBL" id="JANBPK010001190">
    <property type="protein sequence ID" value="KAJ2925329.1"/>
    <property type="molecule type" value="Genomic_DNA"/>
</dbReference>
<keyword evidence="2" id="KW-0812">Transmembrane</keyword>
<organism evidence="3 4">
    <name type="scientific">Candolleomyces eurysporus</name>
    <dbReference type="NCBI Taxonomy" id="2828524"/>
    <lineage>
        <taxon>Eukaryota</taxon>
        <taxon>Fungi</taxon>
        <taxon>Dikarya</taxon>
        <taxon>Basidiomycota</taxon>
        <taxon>Agaricomycotina</taxon>
        <taxon>Agaricomycetes</taxon>
        <taxon>Agaricomycetidae</taxon>
        <taxon>Agaricales</taxon>
        <taxon>Agaricineae</taxon>
        <taxon>Psathyrellaceae</taxon>
        <taxon>Candolleomyces</taxon>
    </lineage>
</organism>
<accession>A0A9W8ME59</accession>
<evidence type="ECO:0000313" key="4">
    <source>
        <dbReference type="Proteomes" id="UP001140091"/>
    </source>
</evidence>
<proteinExistence type="predicted"/>
<gene>
    <name evidence="3" type="ORF">H1R20_g11798</name>
</gene>
<dbReference type="SUPFAM" id="SSF58100">
    <property type="entry name" value="Bacterial hemolysins"/>
    <property type="match status" value="1"/>
</dbReference>
<comment type="caution">
    <text evidence="3">The sequence shown here is derived from an EMBL/GenBank/DDBJ whole genome shotgun (WGS) entry which is preliminary data.</text>
</comment>
<dbReference type="Gene3D" id="1.20.1170.10">
    <property type="match status" value="1"/>
</dbReference>
<feature type="transmembrane region" description="Helical" evidence="2">
    <location>
        <begin position="216"/>
        <end position="240"/>
    </location>
</feature>
<feature type="non-terminal residue" evidence="3">
    <location>
        <position position="1"/>
    </location>
</feature>
<sequence>MATLTPEFQATLLRWQQEGPTESEREQFVDDAIAQLNDSEQVKKFQANIAEIADASMTIDKTFSDIGRAFDWIVKLLGSSASGIKGYHDQWKEFQQRWRTCLHQSIDVATDSIEFLKRFDKIYLTQVENIKTEEDRQAAIKALQEFTEEKHDGSVQMSQGFLGIKRDIEDFVRRFDQWVADQGTALSGEANQLRDDINRLQGEIESLDAKIRDAKLAMAITGGFLFFIGLAVAGGVLASLQSKRREKANELQGKQSRLEAIKAKQQLLGQAKAAFDAWKPNIALVCDKLVLFAETWASVRSQTLQFRDHIQGGLEAATNKRFKSEIKLARLVCIPLVDGLEKYKAQLQSTTNLF</sequence>